<proteinExistence type="inferred from homology"/>
<dbReference type="Pfam" id="PF01594">
    <property type="entry name" value="AI-2E_transport"/>
    <property type="match status" value="1"/>
</dbReference>
<keyword evidence="4 6" id="KW-1133">Transmembrane helix</keyword>
<comment type="similarity">
    <text evidence="2">Belongs to the autoinducer-2 exporter (AI-2E) (TC 2.A.86) family.</text>
</comment>
<evidence type="ECO:0000256" key="1">
    <source>
        <dbReference type="ARBA" id="ARBA00004141"/>
    </source>
</evidence>
<comment type="subcellular location">
    <subcellularLocation>
        <location evidence="1">Membrane</location>
        <topology evidence="1">Multi-pass membrane protein</topology>
    </subcellularLocation>
</comment>
<feature type="transmembrane region" description="Helical" evidence="6">
    <location>
        <begin position="248"/>
        <end position="275"/>
    </location>
</feature>
<accession>A0ABU9SZI1</accession>
<name>A0ABU9SZI1_9ALTE</name>
<sequence>MNLKLVAKRTLVQAVTTVAVVLLTWLIIENSKIFLVAFGGILIAIMFSGSARWLAKKTNITAKVWLPISMLAPVLLLGLLMAYAAPKISTQANELVDRMPEALEYVRGQFTEFSSIGKLDDNLDKITNYDPKMSTVMNAVSSLLSSTINGLGNFIFAIILAIFLSINPKWYVDGGLILVPPPHKNKARDLLKNCETALAGWLLAKLASMVMVGIFTTVGLWALGIDLALILGIIAALLSFIPNLGPLLAFIPAGLVSILTGVDTLLYVSILYIGIQTVESYILTPILQAEIASLPPALVLLVQVLLASMVGMAGVLLAAPLTVLLIVITNQLYVKRLHNNQDHGNS</sequence>
<dbReference type="EMBL" id="JBBMQS010000012">
    <property type="protein sequence ID" value="MEM5499291.1"/>
    <property type="molecule type" value="Genomic_DNA"/>
</dbReference>
<evidence type="ECO:0000256" key="3">
    <source>
        <dbReference type="ARBA" id="ARBA00022692"/>
    </source>
</evidence>
<feature type="transmembrane region" description="Helical" evidence="6">
    <location>
        <begin position="12"/>
        <end position="28"/>
    </location>
</feature>
<feature type="transmembrane region" description="Helical" evidence="6">
    <location>
        <begin position="34"/>
        <end position="55"/>
    </location>
</feature>
<evidence type="ECO:0000256" key="5">
    <source>
        <dbReference type="ARBA" id="ARBA00023136"/>
    </source>
</evidence>
<dbReference type="Proteomes" id="UP001461163">
    <property type="component" value="Unassembled WGS sequence"/>
</dbReference>
<feature type="transmembrane region" description="Helical" evidence="6">
    <location>
        <begin position="196"/>
        <end position="215"/>
    </location>
</feature>
<feature type="transmembrane region" description="Helical" evidence="6">
    <location>
        <begin position="221"/>
        <end position="241"/>
    </location>
</feature>
<dbReference type="PANTHER" id="PTHR21716">
    <property type="entry name" value="TRANSMEMBRANE PROTEIN"/>
    <property type="match status" value="1"/>
</dbReference>
<organism evidence="7 8">
    <name type="scientific">Paraglaciecola mesophila</name>
    <dbReference type="NCBI Taxonomy" id="197222"/>
    <lineage>
        <taxon>Bacteria</taxon>
        <taxon>Pseudomonadati</taxon>
        <taxon>Pseudomonadota</taxon>
        <taxon>Gammaproteobacteria</taxon>
        <taxon>Alteromonadales</taxon>
        <taxon>Alteromonadaceae</taxon>
        <taxon>Paraglaciecola</taxon>
    </lineage>
</organism>
<evidence type="ECO:0000256" key="4">
    <source>
        <dbReference type="ARBA" id="ARBA00022989"/>
    </source>
</evidence>
<reference evidence="7 8" key="1">
    <citation type="submission" date="2024-03" db="EMBL/GenBank/DDBJ databases">
        <title>Community enrichment and isolation of bacterial strains for fucoidan degradation.</title>
        <authorList>
            <person name="Sichert A."/>
        </authorList>
    </citation>
    <scope>NUCLEOTIDE SEQUENCE [LARGE SCALE GENOMIC DNA]</scope>
    <source>
        <strain evidence="7 8">AS12</strain>
    </source>
</reference>
<comment type="caution">
    <text evidence="7">The sequence shown here is derived from an EMBL/GenBank/DDBJ whole genome shotgun (WGS) entry which is preliminary data.</text>
</comment>
<gene>
    <name evidence="7" type="ORF">WNY77_17900</name>
</gene>
<feature type="transmembrane region" description="Helical" evidence="6">
    <location>
        <begin position="64"/>
        <end position="85"/>
    </location>
</feature>
<evidence type="ECO:0000256" key="2">
    <source>
        <dbReference type="ARBA" id="ARBA00009773"/>
    </source>
</evidence>
<keyword evidence="5 6" id="KW-0472">Membrane</keyword>
<evidence type="ECO:0000313" key="8">
    <source>
        <dbReference type="Proteomes" id="UP001461163"/>
    </source>
</evidence>
<evidence type="ECO:0000256" key="6">
    <source>
        <dbReference type="SAM" id="Phobius"/>
    </source>
</evidence>
<feature type="transmembrane region" description="Helical" evidence="6">
    <location>
        <begin position="295"/>
        <end position="328"/>
    </location>
</feature>
<dbReference type="RefSeq" id="WP_342882472.1">
    <property type="nucleotide sequence ID" value="NZ_JBBMQS010000012.1"/>
</dbReference>
<keyword evidence="8" id="KW-1185">Reference proteome</keyword>
<dbReference type="InterPro" id="IPR002549">
    <property type="entry name" value="AI-2E-like"/>
</dbReference>
<protein>
    <submittedName>
        <fullName evidence="7">AI-2E family transporter</fullName>
    </submittedName>
</protein>
<keyword evidence="3 6" id="KW-0812">Transmembrane</keyword>
<dbReference type="PANTHER" id="PTHR21716:SF62">
    <property type="entry name" value="TRANSPORT PROTEIN YDBI-RELATED"/>
    <property type="match status" value="1"/>
</dbReference>
<feature type="transmembrane region" description="Helical" evidence="6">
    <location>
        <begin position="143"/>
        <end position="166"/>
    </location>
</feature>
<evidence type="ECO:0000313" key="7">
    <source>
        <dbReference type="EMBL" id="MEM5499291.1"/>
    </source>
</evidence>